<dbReference type="STRING" id="113562.SAMN04489716_3303"/>
<evidence type="ECO:0008006" key="4">
    <source>
        <dbReference type="Google" id="ProtNLM"/>
    </source>
</evidence>
<protein>
    <recommendedName>
        <fullName evidence="4">Lipoprotein</fullName>
    </recommendedName>
</protein>
<gene>
    <name evidence="2" type="ORF">SAMN04489716_3303</name>
</gene>
<keyword evidence="3" id="KW-1185">Reference proteome</keyword>
<dbReference type="PROSITE" id="PS51257">
    <property type="entry name" value="PROKAR_LIPOPROTEIN"/>
    <property type="match status" value="1"/>
</dbReference>
<feature type="chain" id="PRO_5039143360" description="Lipoprotein" evidence="1">
    <location>
        <begin position="20"/>
        <end position="424"/>
    </location>
</feature>
<feature type="signal peptide" evidence="1">
    <location>
        <begin position="1"/>
        <end position="19"/>
    </location>
</feature>
<evidence type="ECO:0000313" key="2">
    <source>
        <dbReference type="EMBL" id="SDT32607.1"/>
    </source>
</evidence>
<accession>A0A1H1ZGB1</accession>
<evidence type="ECO:0000256" key="1">
    <source>
        <dbReference type="SAM" id="SignalP"/>
    </source>
</evidence>
<name>A0A1H1ZGB1_9ACTN</name>
<dbReference type="AlphaFoldDB" id="A0A1H1ZGB1"/>
<reference evidence="2 3" key="1">
    <citation type="submission" date="2016-10" db="EMBL/GenBank/DDBJ databases">
        <authorList>
            <person name="de Groot N.N."/>
        </authorList>
    </citation>
    <scope>NUCLEOTIDE SEQUENCE [LARGE SCALE GENOMIC DNA]</scope>
    <source>
        <strain evidence="2 3">DSM 43941</strain>
    </source>
</reference>
<dbReference type="RefSeq" id="WP_092545455.1">
    <property type="nucleotide sequence ID" value="NZ_BOMJ01000005.1"/>
</dbReference>
<dbReference type="Proteomes" id="UP000198688">
    <property type="component" value="Chromosome I"/>
</dbReference>
<keyword evidence="1" id="KW-0732">Signal</keyword>
<dbReference type="OrthoDB" id="3285527at2"/>
<sequence>MKRFLAGSLAGVTALAVTAGCANQFQQLEPKLELRQAAQELGATGKSGFTIKAGGNVDDLIALAKKDDSTFKEEDADILRKLYNSSFTVAWDKAGEGVADDKALINATIDGVTGAEVRVVDQVAYVKVPVNELVTKFGGKQSDVDELSTEMGNAIPGIDALIAGSWVSVDSKDLTKLAQGTTGVAPSADPAQNDAIAAELKTSAENLLEGATIVRDEKDKTHLVATTTTVKAFTEAKRFVEAAAKLAGEGTGDLLNESLGSELEKPPADKPIVLDLWVDNGKFKAFEVNFLQFVEGNTGRATLRVEIADGADIAVPDNVTKLDVTKIFEAINGAAGAGAPTGLGGGDAKTWAELIGSQATLKALSEGGKPAAHLKDAAADMTIPGVTVKVVGGGKAQVTSGSSVVCLTVPATTSGKSKVAEGAC</sequence>
<proteinExistence type="predicted"/>
<organism evidence="2 3">
    <name type="scientific">Actinoplanes derwentensis</name>
    <dbReference type="NCBI Taxonomy" id="113562"/>
    <lineage>
        <taxon>Bacteria</taxon>
        <taxon>Bacillati</taxon>
        <taxon>Actinomycetota</taxon>
        <taxon>Actinomycetes</taxon>
        <taxon>Micromonosporales</taxon>
        <taxon>Micromonosporaceae</taxon>
        <taxon>Actinoplanes</taxon>
    </lineage>
</organism>
<dbReference type="EMBL" id="LT629758">
    <property type="protein sequence ID" value="SDT32607.1"/>
    <property type="molecule type" value="Genomic_DNA"/>
</dbReference>
<evidence type="ECO:0000313" key="3">
    <source>
        <dbReference type="Proteomes" id="UP000198688"/>
    </source>
</evidence>